<comment type="caution">
    <text evidence="2">The sequence shown here is derived from an EMBL/GenBank/DDBJ whole genome shotgun (WGS) entry which is preliminary data.</text>
</comment>
<evidence type="ECO:0000256" key="1">
    <source>
        <dbReference type="SAM" id="MobiDB-lite"/>
    </source>
</evidence>
<dbReference type="EMBL" id="LOCL01000030">
    <property type="protein sequence ID" value="KUF18439.1"/>
    <property type="molecule type" value="Genomic_DNA"/>
</dbReference>
<evidence type="ECO:0000313" key="3">
    <source>
        <dbReference type="Proteomes" id="UP000054804"/>
    </source>
</evidence>
<protein>
    <submittedName>
        <fullName evidence="2">Uncharacterized protein</fullName>
    </submittedName>
</protein>
<gene>
    <name evidence="2" type="ORF">AT728_19010</name>
</gene>
<dbReference type="STRING" id="1765722.AT728_19010"/>
<proteinExistence type="predicted"/>
<dbReference type="Proteomes" id="UP000054804">
    <property type="component" value="Unassembled WGS sequence"/>
</dbReference>
<reference evidence="2 3" key="1">
    <citation type="submission" date="2015-12" db="EMBL/GenBank/DDBJ databases">
        <title>Draft genome sequence of Streptomyces silvensis ATCC 53525, a producer of novel hormone antagonists.</title>
        <authorList>
            <person name="Johnston C.W."/>
            <person name="Li Y."/>
            <person name="Magarvey N.A."/>
        </authorList>
    </citation>
    <scope>NUCLEOTIDE SEQUENCE [LARGE SCALE GENOMIC DNA]</scope>
    <source>
        <strain evidence="2 3">ATCC 53525</strain>
    </source>
</reference>
<accession>A0A0W7X6Q5</accession>
<evidence type="ECO:0000313" key="2">
    <source>
        <dbReference type="EMBL" id="KUF18439.1"/>
    </source>
</evidence>
<keyword evidence="3" id="KW-1185">Reference proteome</keyword>
<feature type="region of interest" description="Disordered" evidence="1">
    <location>
        <begin position="97"/>
        <end position="116"/>
    </location>
</feature>
<feature type="compositionally biased region" description="Basic and acidic residues" evidence="1">
    <location>
        <begin position="97"/>
        <end position="109"/>
    </location>
</feature>
<name>A0A0W7X6Q5_9ACTN</name>
<organism evidence="2 3">
    <name type="scientific">Streptomyces silvensis</name>
    <dbReference type="NCBI Taxonomy" id="1765722"/>
    <lineage>
        <taxon>Bacteria</taxon>
        <taxon>Bacillati</taxon>
        <taxon>Actinomycetota</taxon>
        <taxon>Actinomycetes</taxon>
        <taxon>Kitasatosporales</taxon>
        <taxon>Streptomycetaceae</taxon>
        <taxon>Streptomyces</taxon>
    </lineage>
</organism>
<dbReference type="AlphaFoldDB" id="A0A0W7X6Q5"/>
<sequence length="168" mass="17992">MWGPVLDLHGWITQQIDAAEQHALDHQRDPSDALRWCKAHRKILTTHAPAGGGGSDAYACEGCGYNGADYCPELNVEHVNDCPTLLALAEGYGLTKEQRAALDRPEPERPAPTGPSLIPAALAEAMYGHLLATVVGVQPVPSPRQRALEILGPELKKISGYLPSPSSE</sequence>